<dbReference type="EMBL" id="BAABGY010000007">
    <property type="protein sequence ID" value="GAA4332080.1"/>
    <property type="molecule type" value="Genomic_DNA"/>
</dbReference>
<dbReference type="PANTHER" id="PTHR30388:SF6">
    <property type="entry name" value="XANTHINE DEHYDROGENASE SUBUNIT A-RELATED"/>
    <property type="match status" value="1"/>
</dbReference>
<dbReference type="InterPro" id="IPR003777">
    <property type="entry name" value="XdhC_CoxI"/>
</dbReference>
<gene>
    <name evidence="3" type="ORF">GCM10023184_24370</name>
</gene>
<dbReference type="Gene3D" id="3.40.50.720">
    <property type="entry name" value="NAD(P)-binding Rossmann-like Domain"/>
    <property type="match status" value="1"/>
</dbReference>
<organism evidence="3 4">
    <name type="scientific">Flaviaesturariibacter amylovorans</name>
    <dbReference type="NCBI Taxonomy" id="1084520"/>
    <lineage>
        <taxon>Bacteria</taxon>
        <taxon>Pseudomonadati</taxon>
        <taxon>Bacteroidota</taxon>
        <taxon>Chitinophagia</taxon>
        <taxon>Chitinophagales</taxon>
        <taxon>Chitinophagaceae</taxon>
        <taxon>Flaviaestuariibacter</taxon>
    </lineage>
</organism>
<protein>
    <submittedName>
        <fullName evidence="3">XdhC family protein</fullName>
    </submittedName>
</protein>
<dbReference type="Pfam" id="PF02625">
    <property type="entry name" value="XdhC_CoxI"/>
    <property type="match status" value="1"/>
</dbReference>
<feature type="domain" description="XdhC- CoxI" evidence="1">
    <location>
        <begin position="13"/>
        <end position="69"/>
    </location>
</feature>
<evidence type="ECO:0000313" key="4">
    <source>
        <dbReference type="Proteomes" id="UP001501725"/>
    </source>
</evidence>
<dbReference type="Proteomes" id="UP001501725">
    <property type="component" value="Unassembled WGS sequence"/>
</dbReference>
<dbReference type="InterPro" id="IPR052698">
    <property type="entry name" value="MoCofactor_Util/Proc"/>
</dbReference>
<dbReference type="PANTHER" id="PTHR30388">
    <property type="entry name" value="ALDEHYDE OXIDOREDUCTASE MOLYBDENUM COFACTOR ASSEMBLY PROTEIN"/>
    <property type="match status" value="1"/>
</dbReference>
<evidence type="ECO:0000313" key="3">
    <source>
        <dbReference type="EMBL" id="GAA4332080.1"/>
    </source>
</evidence>
<dbReference type="RefSeq" id="WP_345256010.1">
    <property type="nucleotide sequence ID" value="NZ_BAABGY010000007.1"/>
</dbReference>
<evidence type="ECO:0000259" key="1">
    <source>
        <dbReference type="Pfam" id="PF02625"/>
    </source>
</evidence>
<comment type="caution">
    <text evidence="3">The sequence shown here is derived from an EMBL/GenBank/DDBJ whole genome shotgun (WGS) entry which is preliminary data.</text>
</comment>
<sequence length="328" mass="36244">MNTWHFIHGKLEVGIPVLLLWVLESEGSSPGRRGFKMAVSADGAITGSIGGGIMEHKLVEKARALLQAGLGDILLQRQYHDKEHSRDQSGLICSGSQLVAFVPIGPEKEALVNSLLEAYAGHHDTRIRLSPGGFALEPAGHPSGSHFAYRDDTDWSYSERLDQRPVIHIIGGGHVGLALSQQMTLLGFYIRIYDNRPELNTFAGNTHAQERVVADYETIDALIGDRPDDYVVIMTFGYRDDKTVFRRLLGRKYAYLGMMGSESKVLTLMRELQQEGISPEAWQHCFIPVGLPIYSKTPAEIAVSIAAEIIREKNRELPTGRSGLPLSL</sequence>
<dbReference type="Pfam" id="PF13478">
    <property type="entry name" value="XdhC_C"/>
    <property type="match status" value="1"/>
</dbReference>
<dbReference type="InterPro" id="IPR027051">
    <property type="entry name" value="XdhC_Rossmann_dom"/>
</dbReference>
<accession>A0ABP8GZ47</accession>
<reference evidence="4" key="1">
    <citation type="journal article" date="2019" name="Int. J. Syst. Evol. Microbiol.">
        <title>The Global Catalogue of Microorganisms (GCM) 10K type strain sequencing project: providing services to taxonomists for standard genome sequencing and annotation.</title>
        <authorList>
            <consortium name="The Broad Institute Genomics Platform"/>
            <consortium name="The Broad Institute Genome Sequencing Center for Infectious Disease"/>
            <person name="Wu L."/>
            <person name="Ma J."/>
        </authorList>
    </citation>
    <scope>NUCLEOTIDE SEQUENCE [LARGE SCALE GENOMIC DNA]</scope>
    <source>
        <strain evidence="4">JCM 17919</strain>
    </source>
</reference>
<name>A0ABP8GZ47_9BACT</name>
<feature type="domain" description="XdhC Rossmann" evidence="2">
    <location>
        <begin position="168"/>
        <end position="309"/>
    </location>
</feature>
<proteinExistence type="predicted"/>
<keyword evidence="4" id="KW-1185">Reference proteome</keyword>
<evidence type="ECO:0000259" key="2">
    <source>
        <dbReference type="Pfam" id="PF13478"/>
    </source>
</evidence>